<accession>A0A8S1SHJ9</accession>
<proteinExistence type="predicted"/>
<dbReference type="EMBL" id="CAJJDP010000009">
    <property type="protein sequence ID" value="CAD8138719.1"/>
    <property type="molecule type" value="Genomic_DNA"/>
</dbReference>
<keyword evidence="1" id="KW-0472">Membrane</keyword>
<dbReference type="OMA" id="LFQWRII"/>
<dbReference type="Proteomes" id="UP000683925">
    <property type="component" value="Unassembled WGS sequence"/>
</dbReference>
<feature type="transmembrane region" description="Helical" evidence="1">
    <location>
        <begin position="1087"/>
        <end position="1104"/>
    </location>
</feature>
<sequence length="1269" mass="147568">MQFLLILPFVSSFSIKMDDDLSGAITKYTLDVQLSIDTYNQILMIFPQSYELNELMQIYCWCNDNKFQAKIKDNQILMFGNFIPSYTLNITLENIENGYYSFNQDKEYILEFYQDENLVERQTCHYALAYQQQLSIQGRYENYSTFVKTTLYFEINFLFRVRAGTIFDITFPIINIGATTIVSMLTQDTFPLFQNTNLDFVINLAENKLTIYNLFQKQYLPGNSILLQINNIYTNNQQLDGDSFLILYKTTYKGLSIAEGKFQQSEIKSVSQSKEFILESSNQFVSQYTQLYFSFVPRLAYRQGSQIYIKFLNLQSQSQISQTKFLPKQNINPSYEFSIENEGIVIKNFNQFYESMRFQFYLQEIMNPTGLSTFNIGFYVLTPERNQIEYQEHQIEILPQPISQISIEATNTTVFARTDIVIKFELKNVQTKSTTLTVKIPRQIQIIRDSVFIQPDQQQDIEINGQELIFKNFFNTHQIMNQIEITFIGKLQGTAGITDDFLIFTNDLSGALISLLKKPAYLTIQPSKYLFISLNPQIYVTDYLTNYLIKFQIPQVQEQSVLIVELPIYFKQQLCFCSAQIETNQQICEVGNDKNITVTLFVGGILEIIIYNIKTERSIQQYSYQVIGEIKYQQQIQSIQQNQLGSYNILFPQTFYDYSLKSSNSFYGELTTLQFSFNLLSTIQQNDLLQISFPINIEKFLSCSNIIEKQIGQQIYLKQLQNGTNTLLCELFNPIDDVQIYPFQFTIFTDGGEIIAQYQDAFGIRDELRANKIDFSIKQQSFFLNEETNITLNFHTNLGVQQYGKIKAIFQLSQIVVLDFKCILQINQTQELEYDEVLCESYLENENLIVITNFVNSIQSNVYQLIFSGLTFVGNISNYETNITLQNINQFGKIIEESQRIWNFSINCSENCKICDKKYNQCIKCKEGFIQFQNICIEKCPANMILTSQGCKKCLTDANCLQCDYQNITQCIKCINQFQLKNGYCLKLSNSSNSDSDNHVNQNSSNNPNQNDQSISNIHSRQGEIYDGAPIFIIIMVGMLAAVILNKIIKRKDALIIKTYYICISLLDIPLAITRFIRFTLLQFPGYYILSLSCLAVTFFVQILNSSQLELLKKTNLCFFKYISTNKLKKQLATLFQWRIILSILPNQIETKVLNEIKKLFHNQAISQILPIIVQISFMCNQNQFYLFSLDDIVYNIIMIALSSTNNLWLILEIKNQNQIHPELKDQSMCVQGQQQAFREEDQVNNDDIIYYRNQPKINEQKENEQEFK</sequence>
<evidence type="ECO:0008006" key="4">
    <source>
        <dbReference type="Google" id="ProtNLM"/>
    </source>
</evidence>
<evidence type="ECO:0000313" key="3">
    <source>
        <dbReference type="Proteomes" id="UP000683925"/>
    </source>
</evidence>
<evidence type="ECO:0000256" key="1">
    <source>
        <dbReference type="SAM" id="Phobius"/>
    </source>
</evidence>
<dbReference type="InterPro" id="IPR006212">
    <property type="entry name" value="Furin_repeat"/>
</dbReference>
<dbReference type="SMART" id="SM00261">
    <property type="entry name" value="FU"/>
    <property type="match status" value="2"/>
</dbReference>
<keyword evidence="1" id="KW-1133">Transmembrane helix</keyword>
<name>A0A8S1SHJ9_PAROT</name>
<reference evidence="2" key="1">
    <citation type="submission" date="2021-01" db="EMBL/GenBank/DDBJ databases">
        <authorList>
            <consortium name="Genoscope - CEA"/>
            <person name="William W."/>
        </authorList>
    </citation>
    <scope>NUCLEOTIDE SEQUENCE</scope>
</reference>
<feature type="transmembrane region" description="Helical" evidence="1">
    <location>
        <begin position="1029"/>
        <end position="1048"/>
    </location>
</feature>
<protein>
    <recommendedName>
        <fullName evidence="4">MtA protein</fullName>
    </recommendedName>
</protein>
<organism evidence="2 3">
    <name type="scientific">Paramecium octaurelia</name>
    <dbReference type="NCBI Taxonomy" id="43137"/>
    <lineage>
        <taxon>Eukaryota</taxon>
        <taxon>Sar</taxon>
        <taxon>Alveolata</taxon>
        <taxon>Ciliophora</taxon>
        <taxon>Intramacronucleata</taxon>
        <taxon>Oligohymenophorea</taxon>
        <taxon>Peniculida</taxon>
        <taxon>Parameciidae</taxon>
        <taxon>Paramecium</taxon>
    </lineage>
</organism>
<dbReference type="AlphaFoldDB" id="A0A8S1SHJ9"/>
<dbReference type="CDD" id="cd00064">
    <property type="entry name" value="FU"/>
    <property type="match status" value="1"/>
</dbReference>
<gene>
    <name evidence="2" type="ORF">POCTA_138.1.T0100034</name>
</gene>
<comment type="caution">
    <text evidence="2">The sequence shown here is derived from an EMBL/GenBank/DDBJ whole genome shotgun (WGS) entry which is preliminary data.</text>
</comment>
<keyword evidence="3" id="KW-1185">Reference proteome</keyword>
<evidence type="ECO:0000313" key="2">
    <source>
        <dbReference type="EMBL" id="CAD8138719.1"/>
    </source>
</evidence>
<feature type="transmembrane region" description="Helical" evidence="1">
    <location>
        <begin position="1060"/>
        <end position="1081"/>
    </location>
</feature>
<keyword evidence="1" id="KW-0812">Transmembrane</keyword>
<dbReference type="OrthoDB" id="298900at2759"/>